<gene>
    <name evidence="2" type="ORF">LUZ63_015896</name>
</gene>
<dbReference type="InterPro" id="IPR053781">
    <property type="entry name" value="F-box_AtFBL13-like"/>
</dbReference>
<protein>
    <recommendedName>
        <fullName evidence="1">F-box domain-containing protein</fullName>
    </recommendedName>
</protein>
<dbReference type="PANTHER" id="PTHR32141:SF179">
    <property type="entry name" value="F-BOX DOMAIN-CONTAINING PROTEIN"/>
    <property type="match status" value="1"/>
</dbReference>
<dbReference type="OrthoDB" id="615168at2759"/>
<dbReference type="Gene3D" id="1.20.1280.50">
    <property type="match status" value="1"/>
</dbReference>
<evidence type="ECO:0000259" key="1">
    <source>
        <dbReference type="PROSITE" id="PS50181"/>
    </source>
</evidence>
<dbReference type="Pfam" id="PF08387">
    <property type="entry name" value="FBD"/>
    <property type="match status" value="1"/>
</dbReference>
<evidence type="ECO:0000313" key="2">
    <source>
        <dbReference type="EMBL" id="KAJ1691741.1"/>
    </source>
</evidence>
<reference evidence="2" key="1">
    <citation type="journal article" date="2022" name="Cell">
        <title>Repeat-based holocentromeres influence genome architecture and karyotype evolution.</title>
        <authorList>
            <person name="Hofstatter P.G."/>
            <person name="Thangavel G."/>
            <person name="Lux T."/>
            <person name="Neumann P."/>
            <person name="Vondrak T."/>
            <person name="Novak P."/>
            <person name="Zhang M."/>
            <person name="Costa L."/>
            <person name="Castellani M."/>
            <person name="Scott A."/>
            <person name="Toegelov H."/>
            <person name="Fuchs J."/>
            <person name="Mata-Sucre Y."/>
            <person name="Dias Y."/>
            <person name="Vanzela A.L.L."/>
            <person name="Huettel B."/>
            <person name="Almeida C.C.S."/>
            <person name="Simkova H."/>
            <person name="Souza G."/>
            <person name="Pedrosa-Harand A."/>
            <person name="Macas J."/>
            <person name="Mayer K.F.X."/>
            <person name="Houben A."/>
            <person name="Marques A."/>
        </authorList>
    </citation>
    <scope>NUCLEOTIDE SEQUENCE</scope>
    <source>
        <strain evidence="2">RhyBre1mFocal</strain>
    </source>
</reference>
<dbReference type="Proteomes" id="UP001151287">
    <property type="component" value="Unassembled WGS sequence"/>
</dbReference>
<dbReference type="InterPro" id="IPR055302">
    <property type="entry name" value="F-box_dom-containing"/>
</dbReference>
<keyword evidence="3" id="KW-1185">Reference proteome</keyword>
<evidence type="ECO:0000313" key="3">
    <source>
        <dbReference type="Proteomes" id="UP001151287"/>
    </source>
</evidence>
<dbReference type="Pfam" id="PF00646">
    <property type="entry name" value="F-box"/>
    <property type="match status" value="1"/>
</dbReference>
<proteinExistence type="predicted"/>
<dbReference type="Gene3D" id="3.80.10.10">
    <property type="entry name" value="Ribonuclease Inhibitor"/>
    <property type="match status" value="1"/>
</dbReference>
<dbReference type="SUPFAM" id="SSF52047">
    <property type="entry name" value="RNI-like"/>
    <property type="match status" value="1"/>
</dbReference>
<dbReference type="SUPFAM" id="SSF81383">
    <property type="entry name" value="F-box domain"/>
    <property type="match status" value="1"/>
</dbReference>
<accession>A0A9Q0CD61</accession>
<dbReference type="InterPro" id="IPR032675">
    <property type="entry name" value="LRR_dom_sf"/>
</dbReference>
<dbReference type="InterPro" id="IPR036047">
    <property type="entry name" value="F-box-like_dom_sf"/>
</dbReference>
<comment type="caution">
    <text evidence="2">The sequence shown here is derived from an EMBL/GenBank/DDBJ whole genome shotgun (WGS) entry which is preliminary data.</text>
</comment>
<organism evidence="2 3">
    <name type="scientific">Rhynchospora breviuscula</name>
    <dbReference type="NCBI Taxonomy" id="2022672"/>
    <lineage>
        <taxon>Eukaryota</taxon>
        <taxon>Viridiplantae</taxon>
        <taxon>Streptophyta</taxon>
        <taxon>Embryophyta</taxon>
        <taxon>Tracheophyta</taxon>
        <taxon>Spermatophyta</taxon>
        <taxon>Magnoliopsida</taxon>
        <taxon>Liliopsida</taxon>
        <taxon>Poales</taxon>
        <taxon>Cyperaceae</taxon>
        <taxon>Cyperoideae</taxon>
        <taxon>Rhynchosporeae</taxon>
        <taxon>Rhynchospora</taxon>
    </lineage>
</organism>
<dbReference type="InterPro" id="IPR001810">
    <property type="entry name" value="F-box_dom"/>
</dbReference>
<dbReference type="InterPro" id="IPR055411">
    <property type="entry name" value="LRR_FXL15/At3g58940/PEG3-like"/>
</dbReference>
<dbReference type="InterPro" id="IPR006566">
    <property type="entry name" value="FBD"/>
</dbReference>
<dbReference type="PROSITE" id="PS50181">
    <property type="entry name" value="FBOX"/>
    <property type="match status" value="1"/>
</dbReference>
<dbReference type="EMBL" id="JAMQYH010000004">
    <property type="protein sequence ID" value="KAJ1691741.1"/>
    <property type="molecule type" value="Genomic_DNA"/>
</dbReference>
<dbReference type="PANTHER" id="PTHR32141">
    <property type="match status" value="1"/>
</dbReference>
<dbReference type="CDD" id="cd22160">
    <property type="entry name" value="F-box_AtFBL13-like"/>
    <property type="match status" value="1"/>
</dbReference>
<sequence>MHPSSRQRRVEPPSDPQLQMDLISNLPDCLLSSILSFLRIRDAIRTSVLSSRWRDLWKLNPLHFDDIIIKFEKQDSYRNWLKIHQAVSRIAFIHPGPIHCFRISQSKGIAFLTNKEMRAFHCEVDNLMKILMRKGIRELALRFGYRGELQFRLPSSLLQCQTLCKVSLSDCFFPPSPIVNSSFPNLRELTLDFVFLWDHHLNCLLKSCAQLEVLQLINCSGLQYVRLNCAKLQNFTIHLGSDSHPKEVIIEDAPELRSLRLGEQMVRHTRISVQHVQKLEVLGFFSMNGSMQIGNTFSKPYNQPQISVNASMELHTVKKLAILVGFDTTFSLLSDVLRCFPCLETLDIKGSFYPASDVGFWEQQAPFGFFERHLKSITMIEFVGPGADMEFAKYFVQHGQVLERITLVCGHYVTESWSTTLRRNLCLQNHAAMHLKVQILGPYDYHPNSCEWAPLFYNALPQPGSAD</sequence>
<feature type="domain" description="F-box" evidence="1">
    <location>
        <begin position="20"/>
        <end position="67"/>
    </location>
</feature>
<dbReference type="AlphaFoldDB" id="A0A9Q0CD61"/>
<name>A0A9Q0CD61_9POAL</name>
<dbReference type="Pfam" id="PF24758">
    <property type="entry name" value="LRR_At5g56370"/>
    <property type="match status" value="1"/>
</dbReference>